<keyword evidence="2" id="KW-1185">Reference proteome</keyword>
<dbReference type="RefSeq" id="WP_271890082.1">
    <property type="nucleotide sequence ID" value="NZ_JAQBIE010000024.1"/>
</dbReference>
<sequence>METQNEMIRVPVRLLNETDTGWLVTQDKNYNSQWLDKSEVEIPDRGEIKPMLTAVMSREYADKKRVKYNV</sequence>
<proteinExistence type="predicted"/>
<evidence type="ECO:0000313" key="1">
    <source>
        <dbReference type="EMBL" id="MDB6178966.1"/>
    </source>
</evidence>
<protein>
    <submittedName>
        <fullName evidence="1">Uncharacterized protein</fullName>
    </submittedName>
</protein>
<name>A0ABT4ZJQ7_9RHOB</name>
<organism evidence="1 2">
    <name type="scientific">Paracoccus onchidii</name>
    <dbReference type="NCBI Taxonomy" id="3017813"/>
    <lineage>
        <taxon>Bacteria</taxon>
        <taxon>Pseudomonadati</taxon>
        <taxon>Pseudomonadota</taxon>
        <taxon>Alphaproteobacteria</taxon>
        <taxon>Rhodobacterales</taxon>
        <taxon>Paracoccaceae</taxon>
        <taxon>Paracoccus</taxon>
    </lineage>
</organism>
<dbReference type="Proteomes" id="UP001165641">
    <property type="component" value="Unassembled WGS sequence"/>
</dbReference>
<comment type="caution">
    <text evidence="1">The sequence shown here is derived from an EMBL/GenBank/DDBJ whole genome shotgun (WGS) entry which is preliminary data.</text>
</comment>
<dbReference type="EMBL" id="JAQBIE010000024">
    <property type="protein sequence ID" value="MDB6178966.1"/>
    <property type="molecule type" value="Genomic_DNA"/>
</dbReference>
<evidence type="ECO:0000313" key="2">
    <source>
        <dbReference type="Proteomes" id="UP001165641"/>
    </source>
</evidence>
<reference evidence="1" key="1">
    <citation type="submission" date="2022-12" db="EMBL/GenBank/DDBJ databases">
        <title>Paracoccus onchidii sp. nov., isolated from a marine invertebrate from the South China Sea.</title>
        <authorList>
            <person name="Xu S."/>
            <person name="Liu Z."/>
            <person name="Xu Y."/>
        </authorList>
    </citation>
    <scope>NUCLEOTIDE SEQUENCE</scope>
    <source>
        <strain evidence="1">Z330</strain>
    </source>
</reference>
<accession>A0ABT4ZJQ7</accession>
<gene>
    <name evidence="1" type="ORF">PAF17_15855</name>
</gene>